<dbReference type="Pfam" id="PF13538">
    <property type="entry name" value="UvrD_C_2"/>
    <property type="match status" value="1"/>
</dbReference>
<keyword evidence="1 5" id="KW-0547">Nucleotide-binding</keyword>
<dbReference type="GO" id="GO:0043138">
    <property type="term" value="F:3'-5' DNA helicase activity"/>
    <property type="evidence" value="ECO:0007669"/>
    <property type="project" value="TreeGrafter"/>
</dbReference>
<dbReference type="Gene3D" id="3.40.50.300">
    <property type="entry name" value="P-loop containing nucleotide triphosphate hydrolases"/>
    <property type="match status" value="5"/>
</dbReference>
<keyword evidence="2 5" id="KW-0378">Hydrolase</keyword>
<dbReference type="GO" id="GO:0005524">
    <property type="term" value="F:ATP binding"/>
    <property type="evidence" value="ECO:0007669"/>
    <property type="project" value="UniProtKB-UniRule"/>
</dbReference>
<dbReference type="SUPFAM" id="SSF53098">
    <property type="entry name" value="Ribonuclease H-like"/>
    <property type="match status" value="1"/>
</dbReference>
<protein>
    <submittedName>
        <fullName evidence="10">Recombinase RecQ</fullName>
    </submittedName>
</protein>
<dbReference type="GO" id="GO:0009378">
    <property type="term" value="F:four-way junction helicase activity"/>
    <property type="evidence" value="ECO:0007669"/>
    <property type="project" value="TreeGrafter"/>
</dbReference>
<dbReference type="SMART" id="SM00490">
    <property type="entry name" value="HELICc"/>
    <property type="match status" value="1"/>
</dbReference>
<dbReference type="PROSITE" id="PS51198">
    <property type="entry name" value="UVRD_HELICASE_ATP_BIND"/>
    <property type="match status" value="1"/>
</dbReference>
<evidence type="ECO:0000256" key="5">
    <source>
        <dbReference type="PROSITE-ProRule" id="PRU00560"/>
    </source>
</evidence>
<dbReference type="PANTHER" id="PTHR13710:SF150">
    <property type="entry name" value="ATP-DEPENDENT DNA HELICASE RECQ"/>
    <property type="match status" value="1"/>
</dbReference>
<comment type="caution">
    <text evidence="10">The sequence shown here is derived from an EMBL/GenBank/DDBJ whole genome shotgun (WGS) entry which is preliminary data.</text>
</comment>
<dbReference type="GO" id="GO:0006281">
    <property type="term" value="P:DNA repair"/>
    <property type="evidence" value="ECO:0007669"/>
    <property type="project" value="TreeGrafter"/>
</dbReference>
<feature type="domain" description="Helicase C-terminal" evidence="8">
    <location>
        <begin position="509"/>
        <end position="655"/>
    </location>
</feature>
<feature type="region of interest" description="Disordered" evidence="6">
    <location>
        <begin position="1518"/>
        <end position="1540"/>
    </location>
</feature>
<dbReference type="Proteomes" id="UP000077628">
    <property type="component" value="Unassembled WGS sequence"/>
</dbReference>
<dbReference type="SUPFAM" id="SSF52540">
    <property type="entry name" value="P-loop containing nucleoside triphosphate hydrolases"/>
    <property type="match status" value="2"/>
</dbReference>
<reference evidence="11" key="1">
    <citation type="submission" date="2016-03" db="EMBL/GenBank/DDBJ databases">
        <authorList>
            <person name="Heylen K."/>
            <person name="De Vos P."/>
            <person name="Vekeman B."/>
        </authorList>
    </citation>
    <scope>NUCLEOTIDE SEQUENCE [LARGE SCALE GENOMIC DNA]</scope>
    <source>
        <strain evidence="11">R-45383</strain>
    </source>
</reference>
<dbReference type="GO" id="GO:0016787">
    <property type="term" value="F:hydrolase activity"/>
    <property type="evidence" value="ECO:0007669"/>
    <property type="project" value="UniProtKB-UniRule"/>
</dbReference>
<dbReference type="GO" id="GO:0005737">
    <property type="term" value="C:cytoplasm"/>
    <property type="evidence" value="ECO:0007669"/>
    <property type="project" value="TreeGrafter"/>
</dbReference>
<evidence type="ECO:0000256" key="6">
    <source>
        <dbReference type="SAM" id="MobiDB-lite"/>
    </source>
</evidence>
<sequence>MTFASHPLKPRCLCLDIETARQDSLHLREIGAVRPDTGAKLRISGKAKDLSARLDDISLGAAFVLGHNVVAFDQPALALLHPDLSLHQLPLVDTLELSPVAFPQNPYHRLVKDYKLCTTTRNDPVRDAELAYELFLEQREALLQRVADQPDEMLCLHFLLAPESGRGVASFFATLRNALRPTLAQAQAAWLKATTGKVCSNAQHRVAEDCFPDANWHKPLAYVLAWLRVAGGNSVLPPWVGSQFPRTKILISQLRDVPCGDPACAWCSEQHDLKKLLARYFAGIPDFRATPTTADGRSLQQTIVEHGFAGRPMLAILPTGGGKSLCYQLPALARYYRSGSLTVVISPLQSLMKDQVDNLEARGIACAGYLNSLLNPLERRVVLDKLRLGDLGLIFVAPEQFRSSAFANALAHRDVGAWVFDEAHCLSKWGHDFRPDYLYVSRFIKSRQKDKPSPVFCFTATAKPDVVADIVGHFKQRLDMELAVLSGGVSRDNLNYEVHAVPAQAKYPAVLSLLEAALRGDGGAIVFCARQKTVEEMAEFLTQAGLDCGQFHGGMPPEHKRRMQEAFIAGELRVIAATNAFGMGVDKADVRLVIHLDTPGSLENYLQEAGRAGRDQAPARCILLYDDADLDVQFRLLRNSRLTQQDIYAILKALRSIERKDRSEGSVVVTSGEILLEIPDKHGIDPDAADADTKVRIAVAWLEEARLLERQENHTRVFPGCLQVATLDEAGLLLKQKLGPNADPEPYLAVLAELLNAGDDEGISTDDLILATGQPAQVVQNLLRDLDRFKLVSNDAEIGVSFYRDPDTVDRLADLVKLEDALVNCLREAAPDADLEQWQMLQMRRLCDTLRRDAGVELEPDRLTRLLKAFAETFGDDGDKSRRGFFALRPGGPDHRYVKLLRDWRQIEHIRAKRMRLAQALVGYFAGLRQGNNLLVTCKQGVLEAALQSDLTLQDLEISDWQRALAAALLYLDANEVLHLARGKAIFRSAMHIQLNPEARRRQFKNADYAELALHYKDKIIQVHVMAEYAKLALGKIQAAMSFIVDYFGMERAEFVRRYFAGREDILEMATSEAAHRRILTDLKNPEQQAIVAAPPDANLLVLAGPGAGKTKVIVHRVAWLLREALVAPDAIMVLTYNRAAAVEIRRRLWALAGADAAGVTVQTLHTLALRLTGTSCAVAAERGEVVDFAAVIKNAAANLRRADENEEAGASARRDRLLAGLRYVLVDEYQDINADHYDLISALAGRTLSGADDKLTLMAVGDDDQNIYAFNAANVRFIRQFEVDYQAKVCYLVENYRSTGQIIACANRVITGAKERMKREQLIRVDHFRRDQSAGGEFEALDPLTLGRVHILKTPSSTGAELAAALAELKRLNALRFGERPAHWGRFAVIARHWQALEPLAALCRSQAIPARMLRDDELPALHGTREGAALLALLSGQSRKSVRPEPVEGRLPKEGRRRESSSRRVLIRPGSLSRWFRRRYGQSVTEAISHPYRAMLAQFIADAEVSSTDNVPFISPLPGGRLKGSRSESNVRNGCREGPGVRGQGRLVAADLIEALYEFGSGRQARFADGPHAPLLLLTAHRAKGLEFDHVLILDAGGWQQTSDDERRLFYVAMTRARQTLTLCQRLGGRHAFIADCAPLCLTSSVESVSEIPETRQRRWLAGPEQVVLSWPGYFAANHAIHRAIAALDYGDPLTLRPRGDGKLGWELADANGTTVTRMAQAFVPPQGTIVAVRVAGILARQRKPGDSGELRCERWEVVLVEIEYWVS</sequence>
<feature type="compositionally biased region" description="Basic and acidic residues" evidence="6">
    <location>
        <begin position="1444"/>
        <end position="1464"/>
    </location>
</feature>
<evidence type="ECO:0000256" key="4">
    <source>
        <dbReference type="ARBA" id="ARBA00022840"/>
    </source>
</evidence>
<feature type="binding site" evidence="5">
    <location>
        <begin position="1104"/>
        <end position="1111"/>
    </location>
    <ligand>
        <name>ATP</name>
        <dbReference type="ChEBI" id="CHEBI:30616"/>
    </ligand>
</feature>
<dbReference type="Pfam" id="PF00271">
    <property type="entry name" value="Helicase_C"/>
    <property type="match status" value="1"/>
</dbReference>
<keyword evidence="4 5" id="KW-0067">ATP-binding</keyword>
<dbReference type="GO" id="GO:0006310">
    <property type="term" value="P:DNA recombination"/>
    <property type="evidence" value="ECO:0007669"/>
    <property type="project" value="InterPro"/>
</dbReference>
<organism evidence="10 11">
    <name type="scientific">Methylomonas koyamae</name>
    <dbReference type="NCBI Taxonomy" id="702114"/>
    <lineage>
        <taxon>Bacteria</taxon>
        <taxon>Pseudomonadati</taxon>
        <taxon>Pseudomonadota</taxon>
        <taxon>Gammaproteobacteria</taxon>
        <taxon>Methylococcales</taxon>
        <taxon>Methylococcaceae</taxon>
        <taxon>Methylomonas</taxon>
    </lineage>
</organism>
<evidence type="ECO:0000313" key="10">
    <source>
        <dbReference type="EMBL" id="OAI18151.1"/>
    </source>
</evidence>
<dbReference type="InterPro" id="IPR036397">
    <property type="entry name" value="RNaseH_sf"/>
</dbReference>
<accession>A0A177NJT1</accession>
<keyword evidence="11" id="KW-1185">Reference proteome</keyword>
<dbReference type="GO" id="GO:0003676">
    <property type="term" value="F:nucleic acid binding"/>
    <property type="evidence" value="ECO:0007669"/>
    <property type="project" value="InterPro"/>
</dbReference>
<dbReference type="SMART" id="SM00487">
    <property type="entry name" value="DEXDc"/>
    <property type="match status" value="1"/>
</dbReference>
<dbReference type="Pfam" id="PF00580">
    <property type="entry name" value="UvrD-helicase"/>
    <property type="match status" value="2"/>
</dbReference>
<dbReference type="InterPro" id="IPR004589">
    <property type="entry name" value="DNA_helicase_ATP-dep_RecQ"/>
</dbReference>
<dbReference type="PROSITE" id="PS51192">
    <property type="entry name" value="HELICASE_ATP_BIND_1"/>
    <property type="match status" value="1"/>
</dbReference>
<feature type="region of interest" description="Disordered" evidence="6">
    <location>
        <begin position="1443"/>
        <end position="1465"/>
    </location>
</feature>
<dbReference type="EMBL" id="LUUK01000172">
    <property type="protein sequence ID" value="OAI18151.1"/>
    <property type="molecule type" value="Genomic_DNA"/>
</dbReference>
<gene>
    <name evidence="10" type="ORF">A1355_06185</name>
</gene>
<dbReference type="NCBIfam" id="TIGR00614">
    <property type="entry name" value="recQ_fam"/>
    <property type="match status" value="1"/>
</dbReference>
<dbReference type="PANTHER" id="PTHR13710">
    <property type="entry name" value="DNA HELICASE RECQ FAMILY MEMBER"/>
    <property type="match status" value="1"/>
</dbReference>
<keyword evidence="3 5" id="KW-0347">Helicase</keyword>
<dbReference type="PROSITE" id="PS51194">
    <property type="entry name" value="HELICASE_CTER"/>
    <property type="match status" value="1"/>
</dbReference>
<feature type="domain" description="UvrD-like helicase ATP-binding" evidence="9">
    <location>
        <begin position="1083"/>
        <end position="1300"/>
    </location>
</feature>
<proteinExistence type="predicted"/>
<dbReference type="CDD" id="cd17932">
    <property type="entry name" value="DEXQc_UvrD"/>
    <property type="match status" value="1"/>
</dbReference>
<dbReference type="InterPro" id="IPR027785">
    <property type="entry name" value="UvrD-like_helicase_C"/>
</dbReference>
<dbReference type="InterPro" id="IPR012337">
    <property type="entry name" value="RNaseH-like_sf"/>
</dbReference>
<evidence type="ECO:0000256" key="1">
    <source>
        <dbReference type="ARBA" id="ARBA00022741"/>
    </source>
</evidence>
<dbReference type="InterPro" id="IPR027417">
    <property type="entry name" value="P-loop_NTPase"/>
</dbReference>
<evidence type="ECO:0000259" key="9">
    <source>
        <dbReference type="PROSITE" id="PS51198"/>
    </source>
</evidence>
<dbReference type="InterPro" id="IPR014016">
    <property type="entry name" value="UvrD-like_ATP-bd"/>
</dbReference>
<name>A0A177NJT1_9GAMM</name>
<evidence type="ECO:0000259" key="7">
    <source>
        <dbReference type="PROSITE" id="PS51192"/>
    </source>
</evidence>
<dbReference type="Pfam" id="PF00270">
    <property type="entry name" value="DEAD"/>
    <property type="match status" value="1"/>
</dbReference>
<feature type="domain" description="Helicase ATP-binding" evidence="7">
    <location>
        <begin position="304"/>
        <end position="480"/>
    </location>
</feature>
<dbReference type="GO" id="GO:0005694">
    <property type="term" value="C:chromosome"/>
    <property type="evidence" value="ECO:0007669"/>
    <property type="project" value="TreeGrafter"/>
</dbReference>
<dbReference type="RefSeq" id="WP_082885533.1">
    <property type="nucleotide sequence ID" value="NZ_LUUK01000172.1"/>
</dbReference>
<dbReference type="Gene3D" id="3.30.420.10">
    <property type="entry name" value="Ribonuclease H-like superfamily/Ribonuclease H"/>
    <property type="match status" value="1"/>
</dbReference>
<dbReference type="STRING" id="702114.A1355_06185"/>
<dbReference type="InterPro" id="IPR001650">
    <property type="entry name" value="Helicase_C-like"/>
</dbReference>
<evidence type="ECO:0000256" key="2">
    <source>
        <dbReference type="ARBA" id="ARBA00022801"/>
    </source>
</evidence>
<evidence type="ECO:0000259" key="8">
    <source>
        <dbReference type="PROSITE" id="PS51194"/>
    </source>
</evidence>
<evidence type="ECO:0000313" key="11">
    <source>
        <dbReference type="Proteomes" id="UP000077628"/>
    </source>
</evidence>
<evidence type="ECO:0000256" key="3">
    <source>
        <dbReference type="ARBA" id="ARBA00022806"/>
    </source>
</evidence>
<dbReference type="InterPro" id="IPR011545">
    <property type="entry name" value="DEAD/DEAH_box_helicase_dom"/>
</dbReference>
<dbReference type="InterPro" id="IPR014001">
    <property type="entry name" value="Helicase_ATP-bd"/>
</dbReference>